<evidence type="ECO:0000313" key="2">
    <source>
        <dbReference type="EMBL" id="RDU96506.1"/>
    </source>
</evidence>
<feature type="signal peptide" evidence="1">
    <location>
        <begin position="1"/>
        <end position="23"/>
    </location>
</feature>
<accession>A0A3D8JV65</accession>
<comment type="caution">
    <text evidence="2">The sequence shown here is derived from an EMBL/GenBank/DDBJ whole genome shotgun (WGS) entry which is preliminary data.</text>
</comment>
<proteinExistence type="predicted"/>
<keyword evidence="3" id="KW-1185">Reference proteome</keyword>
<evidence type="ECO:0000256" key="1">
    <source>
        <dbReference type="SAM" id="SignalP"/>
    </source>
</evidence>
<dbReference type="EMBL" id="QRGA01000014">
    <property type="protein sequence ID" value="RDU96506.1"/>
    <property type="molecule type" value="Genomic_DNA"/>
</dbReference>
<feature type="chain" id="PRO_5017613468" evidence="1">
    <location>
        <begin position="24"/>
        <end position="88"/>
    </location>
</feature>
<evidence type="ECO:0000313" key="3">
    <source>
        <dbReference type="Proteomes" id="UP000256838"/>
    </source>
</evidence>
<dbReference type="RefSeq" id="WP_115535954.1">
    <property type="nucleotide sequence ID" value="NZ_QRGA01000014.1"/>
</dbReference>
<keyword evidence="1" id="KW-0732">Signal</keyword>
<sequence length="88" mass="9173">MKGTRQLLLAAFVAATLSPVAHADVKTTAHEAKEDIKAAGKKVGEDTREAAHGIKHAAKSAGHAVASGTRRGYYATKHAVRKAVGKDD</sequence>
<organism evidence="2 3">
    <name type="scientific">Trinickia dinghuensis</name>
    <dbReference type="NCBI Taxonomy" id="2291023"/>
    <lineage>
        <taxon>Bacteria</taxon>
        <taxon>Pseudomonadati</taxon>
        <taxon>Pseudomonadota</taxon>
        <taxon>Betaproteobacteria</taxon>
        <taxon>Burkholderiales</taxon>
        <taxon>Burkholderiaceae</taxon>
        <taxon>Trinickia</taxon>
    </lineage>
</organism>
<dbReference type="Proteomes" id="UP000256838">
    <property type="component" value="Unassembled WGS sequence"/>
</dbReference>
<gene>
    <name evidence="2" type="ORF">DWV00_23215</name>
</gene>
<protein>
    <submittedName>
        <fullName evidence="2">Uncharacterized protein</fullName>
    </submittedName>
</protein>
<name>A0A3D8JV65_9BURK</name>
<reference evidence="2 3" key="1">
    <citation type="submission" date="2018-08" db="EMBL/GenBank/DDBJ databases">
        <title>Paraburkholderia sp. DHOM06 isolated from forest soil.</title>
        <authorList>
            <person name="Gao Z.-H."/>
            <person name="Qiu L.-H."/>
        </authorList>
    </citation>
    <scope>NUCLEOTIDE SEQUENCE [LARGE SCALE GENOMIC DNA]</scope>
    <source>
        <strain evidence="2 3">DHOM06</strain>
    </source>
</reference>
<dbReference type="AlphaFoldDB" id="A0A3D8JV65"/>